<dbReference type="InterPro" id="IPR002840">
    <property type="entry name" value="PMDh-S-like_dom"/>
</dbReference>
<dbReference type="SUPFAM" id="SSF52016">
    <property type="entry name" value="LeuD/IlvD-like"/>
    <property type="match status" value="1"/>
</dbReference>
<dbReference type="Gene3D" id="3.50.30.10">
    <property type="entry name" value="Phosphohistidine domain"/>
    <property type="match status" value="1"/>
</dbReference>
<proteinExistence type="predicted"/>
<keyword evidence="5" id="KW-1185">Reference proteome</keyword>
<evidence type="ECO:0000313" key="4">
    <source>
        <dbReference type="EMBL" id="MBB5422005.1"/>
    </source>
</evidence>
<evidence type="ECO:0000256" key="2">
    <source>
        <dbReference type="SAM" id="MobiDB-lite"/>
    </source>
</evidence>
<evidence type="ECO:0000313" key="5">
    <source>
        <dbReference type="Proteomes" id="UP000592780"/>
    </source>
</evidence>
<reference evidence="4 5" key="1">
    <citation type="submission" date="2020-08" db="EMBL/GenBank/DDBJ databases">
        <title>Genomic Encyclopedia of Type Strains, Phase IV (KMG-V): Genome sequencing to study the core and pangenomes of soil and plant-associated prokaryotes.</title>
        <authorList>
            <person name="Whitman W."/>
        </authorList>
    </citation>
    <scope>NUCLEOTIDE SEQUENCE [LARGE SCALE GENOMIC DNA]</scope>
    <source>
        <strain evidence="4 5">JPY158</strain>
    </source>
</reference>
<dbReference type="Pfam" id="PF01989">
    <property type="entry name" value="AcnX_swivel_put"/>
    <property type="match status" value="1"/>
</dbReference>
<name>A0A7W8V415_PARAM</name>
<sequence length="176" mass="18398">MSTNHETNGTLGTPTPAAAEPAAAEPAAPEPAAPKPAAPIVLRGRKVVGGCVEGEALVTRDRISGWGGIDPRTGTIIETRHELRGQSFANKVLVFPGAKGSSGWSSQFHIARIAGTAPAAMLFNEMTTKIALGAVVSHAPSLTEFDIDPLDVIETGDWVRVDAERGVVEVLKRSRA</sequence>
<dbReference type="GO" id="GO:0016829">
    <property type="term" value="F:lyase activity"/>
    <property type="evidence" value="ECO:0007669"/>
    <property type="project" value="UniProtKB-KW"/>
</dbReference>
<dbReference type="CDD" id="cd01356">
    <property type="entry name" value="AcnX_swivel"/>
    <property type="match status" value="1"/>
</dbReference>
<organism evidence="4 5">
    <name type="scientific">Paraburkholderia atlantica</name>
    <dbReference type="NCBI Taxonomy" id="2654982"/>
    <lineage>
        <taxon>Bacteria</taxon>
        <taxon>Pseudomonadati</taxon>
        <taxon>Pseudomonadota</taxon>
        <taxon>Betaproteobacteria</taxon>
        <taxon>Burkholderiales</taxon>
        <taxon>Burkholderiaceae</taxon>
        <taxon>Paraburkholderia</taxon>
    </lineage>
</organism>
<dbReference type="PANTHER" id="PTHR36577">
    <property type="entry name" value="DUF521 DOMAIN PROTEIN (AFU_ORTHOLOGUE AFUA_6G00490)"/>
    <property type="match status" value="1"/>
</dbReference>
<dbReference type="PANTHER" id="PTHR36577:SF3">
    <property type="entry name" value="DUF521 DOMAIN PROTEIN (AFU_ORTHOLOGUE AFUA_6G00490)"/>
    <property type="match status" value="1"/>
</dbReference>
<evidence type="ECO:0000259" key="3">
    <source>
        <dbReference type="Pfam" id="PF01989"/>
    </source>
</evidence>
<dbReference type="Proteomes" id="UP000592780">
    <property type="component" value="Unassembled WGS sequence"/>
</dbReference>
<feature type="region of interest" description="Disordered" evidence="2">
    <location>
        <begin position="1"/>
        <end position="36"/>
    </location>
</feature>
<comment type="caution">
    <text evidence="4">The sequence shown here is derived from an EMBL/GenBank/DDBJ whole genome shotgun (WGS) entry which is preliminary data.</text>
</comment>
<gene>
    <name evidence="4" type="ORF">HDG40_000146</name>
</gene>
<accession>A0A7W8V415</accession>
<feature type="domain" description="Phosphomevalonate dehydratase small subunit-like" evidence="3">
    <location>
        <begin position="63"/>
        <end position="140"/>
    </location>
</feature>
<feature type="compositionally biased region" description="Low complexity" evidence="2">
    <location>
        <begin position="16"/>
        <end position="27"/>
    </location>
</feature>
<evidence type="ECO:0000256" key="1">
    <source>
        <dbReference type="ARBA" id="ARBA00023239"/>
    </source>
</evidence>
<dbReference type="EMBL" id="JACHDD010000001">
    <property type="protein sequence ID" value="MBB5422005.1"/>
    <property type="molecule type" value="Genomic_DNA"/>
</dbReference>
<dbReference type="RefSeq" id="WP_260185022.1">
    <property type="nucleotide sequence ID" value="NZ_JACHDD010000001.1"/>
</dbReference>
<dbReference type="AlphaFoldDB" id="A0A7W8V415"/>
<keyword evidence="1" id="KW-0456">Lyase</keyword>
<feature type="compositionally biased region" description="Polar residues" evidence="2">
    <location>
        <begin position="1"/>
        <end position="13"/>
    </location>
</feature>
<protein>
    <recommendedName>
        <fullName evidence="3">Phosphomevalonate dehydratase small subunit-like domain-containing protein</fullName>
    </recommendedName>
</protein>